<proteinExistence type="inferred from homology"/>
<feature type="site" description="Transition state stabilizer" evidence="7">
    <location>
        <position position="79"/>
    </location>
</feature>
<dbReference type="InterPro" id="IPR029044">
    <property type="entry name" value="Nucleotide-diphossugar_trans"/>
</dbReference>
<dbReference type="UniPathway" id="UPA00056">
    <property type="reaction ID" value="UER00093"/>
</dbReference>
<dbReference type="PANTHER" id="PTHR32125">
    <property type="entry name" value="2-C-METHYL-D-ERYTHRITOL 4-PHOSPHATE CYTIDYLYLTRANSFERASE, CHLOROPLASTIC"/>
    <property type="match status" value="1"/>
</dbReference>
<evidence type="ECO:0000313" key="8">
    <source>
        <dbReference type="EMBL" id="TKC87333.1"/>
    </source>
</evidence>
<name>A0A4U1I2B4_9BURK</name>
<protein>
    <recommendedName>
        <fullName evidence="7">2-C-methyl-D-erythritol 4-phosphate cytidylyltransferase</fullName>
        <ecNumber evidence="7">2.7.7.60</ecNumber>
    </recommendedName>
    <alternativeName>
        <fullName evidence="7">4-diphosphocytidyl-2C-methyl-D-erythritol synthase</fullName>
    </alternativeName>
    <alternativeName>
        <fullName evidence="7">MEP cytidylyltransferase</fullName>
        <shortName evidence="7">MCT</shortName>
    </alternativeName>
</protein>
<keyword evidence="9" id="KW-1185">Reference proteome</keyword>
<comment type="caution">
    <text evidence="8">The sequence shown here is derived from an EMBL/GenBank/DDBJ whole genome shotgun (WGS) entry which is preliminary data.</text>
</comment>
<accession>A0A4U1I2B4</accession>
<dbReference type="NCBIfam" id="TIGR00453">
    <property type="entry name" value="ispD"/>
    <property type="match status" value="1"/>
</dbReference>
<dbReference type="Proteomes" id="UP000305539">
    <property type="component" value="Unassembled WGS sequence"/>
</dbReference>
<dbReference type="InterPro" id="IPR001228">
    <property type="entry name" value="IspD"/>
</dbReference>
<comment type="function">
    <text evidence="7">Catalyzes the formation of 4-diphosphocytidyl-2-C-methyl-D-erythritol from CTP and 2-C-methyl-D-erythritol 4-phosphate (MEP).</text>
</comment>
<dbReference type="GO" id="GO:0050518">
    <property type="term" value="F:2-C-methyl-D-erythritol 4-phosphate cytidylyltransferase activity"/>
    <property type="evidence" value="ECO:0007669"/>
    <property type="project" value="UniProtKB-UniRule"/>
</dbReference>
<dbReference type="GO" id="GO:0019288">
    <property type="term" value="P:isopentenyl diphosphate biosynthetic process, methylerythritol 4-phosphate pathway"/>
    <property type="evidence" value="ECO:0007669"/>
    <property type="project" value="UniProtKB-UniRule"/>
</dbReference>
<feature type="site" description="Positions MEP for the nucleophilic attack" evidence="7">
    <location>
        <position position="271"/>
    </location>
</feature>
<dbReference type="PANTHER" id="PTHR32125:SF4">
    <property type="entry name" value="2-C-METHYL-D-ERYTHRITOL 4-PHOSPHATE CYTIDYLYLTRANSFERASE, CHLOROPLASTIC"/>
    <property type="match status" value="1"/>
</dbReference>
<dbReference type="HAMAP" id="MF_00108">
    <property type="entry name" value="IspD"/>
    <property type="match status" value="1"/>
</dbReference>
<organism evidence="8 9">
    <name type="scientific">Trinickia terrae</name>
    <dbReference type="NCBI Taxonomy" id="2571161"/>
    <lineage>
        <taxon>Bacteria</taxon>
        <taxon>Pseudomonadati</taxon>
        <taxon>Pseudomonadota</taxon>
        <taxon>Betaproteobacteria</taxon>
        <taxon>Burkholderiales</taxon>
        <taxon>Burkholderiaceae</taxon>
        <taxon>Trinickia</taxon>
    </lineage>
</organism>
<dbReference type="AlphaFoldDB" id="A0A4U1I2B4"/>
<comment type="catalytic activity">
    <reaction evidence="1 7">
        <text>2-C-methyl-D-erythritol 4-phosphate + CTP + H(+) = 4-CDP-2-C-methyl-D-erythritol + diphosphate</text>
        <dbReference type="Rhea" id="RHEA:13429"/>
        <dbReference type="ChEBI" id="CHEBI:15378"/>
        <dbReference type="ChEBI" id="CHEBI:33019"/>
        <dbReference type="ChEBI" id="CHEBI:37563"/>
        <dbReference type="ChEBI" id="CHEBI:57823"/>
        <dbReference type="ChEBI" id="CHEBI:58262"/>
        <dbReference type="EC" id="2.7.7.60"/>
    </reaction>
</comment>
<evidence type="ECO:0000256" key="1">
    <source>
        <dbReference type="ARBA" id="ARBA00001282"/>
    </source>
</evidence>
<keyword evidence="6 7" id="KW-0414">Isoprene biosynthesis</keyword>
<evidence type="ECO:0000256" key="3">
    <source>
        <dbReference type="ARBA" id="ARBA00009789"/>
    </source>
</evidence>
<dbReference type="PROSITE" id="PS01295">
    <property type="entry name" value="ISPD"/>
    <property type="match status" value="1"/>
</dbReference>
<keyword evidence="4 7" id="KW-0808">Transferase</keyword>
<dbReference type="InterPro" id="IPR034683">
    <property type="entry name" value="IspD/TarI"/>
</dbReference>
<dbReference type="Pfam" id="PF01128">
    <property type="entry name" value="IspD"/>
    <property type="match status" value="1"/>
</dbReference>
<keyword evidence="5 7" id="KW-0548">Nucleotidyltransferase</keyword>
<dbReference type="Gene3D" id="3.90.550.10">
    <property type="entry name" value="Spore Coat Polysaccharide Biosynthesis Protein SpsA, Chain A"/>
    <property type="match status" value="1"/>
</dbReference>
<feature type="site" description="Transition state stabilizer" evidence="7">
    <location>
        <position position="72"/>
    </location>
</feature>
<dbReference type="InterPro" id="IPR018294">
    <property type="entry name" value="ISPD_synthase_CS"/>
</dbReference>
<dbReference type="OrthoDB" id="9806837at2"/>
<dbReference type="EC" id="2.7.7.60" evidence="7"/>
<feature type="site" description="Positions MEP for the nucleophilic attack" evidence="7">
    <location>
        <position position="215"/>
    </location>
</feature>
<evidence type="ECO:0000256" key="7">
    <source>
        <dbReference type="HAMAP-Rule" id="MF_00108"/>
    </source>
</evidence>
<dbReference type="InterPro" id="IPR050088">
    <property type="entry name" value="IspD/TarI_cytidylyltransf_bact"/>
</dbReference>
<evidence type="ECO:0000256" key="5">
    <source>
        <dbReference type="ARBA" id="ARBA00022695"/>
    </source>
</evidence>
<comment type="pathway">
    <text evidence="2 7">Isoprenoid biosynthesis; isopentenyl diphosphate biosynthesis via DXP pathway; isopentenyl diphosphate from 1-deoxy-D-xylulose 5-phosphate: step 2/6.</text>
</comment>
<dbReference type="FunFam" id="3.90.550.10:FF:000003">
    <property type="entry name" value="2-C-methyl-D-erythritol 4-phosphate cytidylyltransferase"/>
    <property type="match status" value="1"/>
</dbReference>
<dbReference type="SUPFAM" id="SSF53448">
    <property type="entry name" value="Nucleotide-diphospho-sugar transferases"/>
    <property type="match status" value="1"/>
</dbReference>
<reference evidence="8 9" key="1">
    <citation type="submission" date="2019-04" db="EMBL/GenBank/DDBJ databases">
        <title>Trinickia sp. 7GSK02, isolated from subtropical forest soil.</title>
        <authorList>
            <person name="Gao Z.-H."/>
            <person name="Qiu L.-H."/>
        </authorList>
    </citation>
    <scope>NUCLEOTIDE SEQUENCE [LARGE SCALE GENOMIC DNA]</scope>
    <source>
        <strain evidence="8 9">7GSK02</strain>
    </source>
</reference>
<evidence type="ECO:0000256" key="6">
    <source>
        <dbReference type="ARBA" id="ARBA00023229"/>
    </source>
</evidence>
<evidence type="ECO:0000313" key="9">
    <source>
        <dbReference type="Proteomes" id="UP000305539"/>
    </source>
</evidence>
<comment type="similarity">
    <text evidence="3 7">Belongs to the IspD/TarI cytidylyltransferase family. IspD subfamily.</text>
</comment>
<evidence type="ECO:0000256" key="2">
    <source>
        <dbReference type="ARBA" id="ARBA00004787"/>
    </source>
</evidence>
<dbReference type="CDD" id="cd02516">
    <property type="entry name" value="CDP-ME_synthetase"/>
    <property type="match status" value="1"/>
</dbReference>
<evidence type="ECO:0000256" key="4">
    <source>
        <dbReference type="ARBA" id="ARBA00022679"/>
    </source>
</evidence>
<sequence length="291" mass="32204">MPARAIRARRLRRRQAPRAIRKSTRVLVWKRRTYYKIRPLFLTSRRRFRVTSVTSQTPRLFALIPCAGTGSRSGAPMPKQYRTVAGRDLLHYTLAAFDACSEFAQTLVVIAPDDQHFDARRFAGLRFAVRRCGGASRQASVLNGLTALTDFGAAGTDWVLVHDAARPGITPALIRSLIAALKDDPIGGIMALPVADTLKRVDAGTGGHIARTESRNGLWQAQTPQMFRVGMLREAILRAQQDGHDLTDEASAIEWLGHAPRLVQGSLRNFKVTYPEDFDLADAILSRPSAH</sequence>
<dbReference type="EMBL" id="SWJE01000009">
    <property type="protein sequence ID" value="TKC87333.1"/>
    <property type="molecule type" value="Genomic_DNA"/>
</dbReference>
<gene>
    <name evidence="7" type="primary">ispD</name>
    <name evidence="8" type="ORF">FAZ69_17805</name>
</gene>